<dbReference type="AlphaFoldDB" id="H5XHD0"/>
<gene>
    <name evidence="1" type="ORF">SaccyDRAFT_1717</name>
</gene>
<dbReference type="STRING" id="882082.SaccyDRAFT_1717"/>
<protein>
    <submittedName>
        <fullName evidence="1">Uncharacterized protein</fullName>
    </submittedName>
</protein>
<dbReference type="eggNOG" id="ENOG5034ARN">
    <property type="taxonomic scope" value="Bacteria"/>
</dbReference>
<organism evidence="1 2">
    <name type="scientific">Saccharomonospora cyanea NA-134</name>
    <dbReference type="NCBI Taxonomy" id="882082"/>
    <lineage>
        <taxon>Bacteria</taxon>
        <taxon>Bacillati</taxon>
        <taxon>Actinomycetota</taxon>
        <taxon>Actinomycetes</taxon>
        <taxon>Pseudonocardiales</taxon>
        <taxon>Pseudonocardiaceae</taxon>
        <taxon>Saccharomonospora</taxon>
    </lineage>
</organism>
<keyword evidence="2" id="KW-1185">Reference proteome</keyword>
<dbReference type="Proteomes" id="UP000002791">
    <property type="component" value="Chromosome"/>
</dbReference>
<evidence type="ECO:0000313" key="2">
    <source>
        <dbReference type="Proteomes" id="UP000002791"/>
    </source>
</evidence>
<accession>H5XHD0</accession>
<dbReference type="HOGENOM" id="CLU_1249275_0_0_11"/>
<proteinExistence type="predicted"/>
<evidence type="ECO:0000313" key="1">
    <source>
        <dbReference type="EMBL" id="EHR60615.1"/>
    </source>
</evidence>
<reference evidence="1 2" key="1">
    <citation type="submission" date="2011-11" db="EMBL/GenBank/DDBJ databases">
        <title>The Noncontiguous Finished sequence of Saccharomonospora cyanea NA-134.</title>
        <authorList>
            <consortium name="US DOE Joint Genome Institute"/>
            <person name="Lucas S."/>
            <person name="Han J."/>
            <person name="Lapidus A."/>
            <person name="Cheng J.-F."/>
            <person name="Goodwin L."/>
            <person name="Pitluck S."/>
            <person name="Peters L."/>
            <person name="Ovchinnikova G."/>
            <person name="Lu M."/>
            <person name="Detter J.C."/>
            <person name="Han C."/>
            <person name="Tapia R."/>
            <person name="Land M."/>
            <person name="Hauser L."/>
            <person name="Kyrpides N."/>
            <person name="Ivanova N."/>
            <person name="Pagani I."/>
            <person name="Brambilla E.-M."/>
            <person name="Klenk H.-P."/>
            <person name="Woyke T."/>
        </authorList>
    </citation>
    <scope>NUCLEOTIDE SEQUENCE [LARGE SCALE GENOMIC DNA]</scope>
    <source>
        <strain evidence="1 2">NA-134</strain>
    </source>
</reference>
<name>H5XHD0_9PSEU</name>
<dbReference type="RefSeq" id="WP_005455368.1">
    <property type="nucleotide sequence ID" value="NZ_CM001440.1"/>
</dbReference>
<dbReference type="EMBL" id="CM001440">
    <property type="protein sequence ID" value="EHR60615.1"/>
    <property type="molecule type" value="Genomic_DNA"/>
</dbReference>
<sequence>MVSATLAVTVAYGPVGVSGSSGAVSSQAALSQVVRGKLVKGKRSVAKGHRNATWKQLDLKRIDERLDRAGRCALHSYGQVQRFFARTPCRSLKRMLFALGDGAGNRIAVSVSWVETRGPAAARELRGLADVDGTGNVTPLPGAVVGAGDIRWTGKYYDSRRSGSLVVIAEVEPLRGDPHPGFLDGVADVAAELPRPQACHRILMWLPGS</sequence>